<feature type="compositionally biased region" description="Polar residues" evidence="1">
    <location>
        <begin position="1018"/>
        <end position="1027"/>
    </location>
</feature>
<feature type="region of interest" description="Disordered" evidence="1">
    <location>
        <begin position="504"/>
        <end position="533"/>
    </location>
</feature>
<feature type="compositionally biased region" description="Polar residues" evidence="1">
    <location>
        <begin position="785"/>
        <end position="795"/>
    </location>
</feature>
<feature type="compositionally biased region" description="Basic and acidic residues" evidence="1">
    <location>
        <begin position="1190"/>
        <end position="1212"/>
    </location>
</feature>
<keyword evidence="3" id="KW-1185">Reference proteome</keyword>
<feature type="compositionally biased region" description="Polar residues" evidence="1">
    <location>
        <begin position="1257"/>
        <end position="1268"/>
    </location>
</feature>
<dbReference type="EMBL" id="JAGMUV010000005">
    <property type="protein sequence ID" value="KAH7156333.1"/>
    <property type="molecule type" value="Genomic_DNA"/>
</dbReference>
<feature type="region of interest" description="Disordered" evidence="1">
    <location>
        <begin position="1103"/>
        <end position="1128"/>
    </location>
</feature>
<proteinExistence type="predicted"/>
<feature type="compositionally biased region" description="Basic and acidic residues" evidence="1">
    <location>
        <begin position="728"/>
        <end position="758"/>
    </location>
</feature>
<organism evidence="2 3">
    <name type="scientific">Dactylonectria macrodidyma</name>
    <dbReference type="NCBI Taxonomy" id="307937"/>
    <lineage>
        <taxon>Eukaryota</taxon>
        <taxon>Fungi</taxon>
        <taxon>Dikarya</taxon>
        <taxon>Ascomycota</taxon>
        <taxon>Pezizomycotina</taxon>
        <taxon>Sordariomycetes</taxon>
        <taxon>Hypocreomycetidae</taxon>
        <taxon>Hypocreales</taxon>
        <taxon>Nectriaceae</taxon>
        <taxon>Dactylonectria</taxon>
    </lineage>
</organism>
<feature type="region of interest" description="Disordered" evidence="1">
    <location>
        <begin position="1157"/>
        <end position="1381"/>
    </location>
</feature>
<feature type="region of interest" description="Disordered" evidence="1">
    <location>
        <begin position="889"/>
        <end position="943"/>
    </location>
</feature>
<protein>
    <submittedName>
        <fullName evidence="2">Uncharacterized protein</fullName>
    </submittedName>
</protein>
<feature type="compositionally biased region" description="Acidic residues" evidence="1">
    <location>
        <begin position="317"/>
        <end position="333"/>
    </location>
</feature>
<feature type="region of interest" description="Disordered" evidence="1">
    <location>
        <begin position="599"/>
        <end position="625"/>
    </location>
</feature>
<feature type="region of interest" description="Disordered" evidence="1">
    <location>
        <begin position="303"/>
        <end position="342"/>
    </location>
</feature>
<feature type="compositionally biased region" description="Low complexity" evidence="1">
    <location>
        <begin position="1028"/>
        <end position="1042"/>
    </location>
</feature>
<feature type="compositionally biased region" description="Basic and acidic residues" evidence="1">
    <location>
        <begin position="1111"/>
        <end position="1128"/>
    </location>
</feature>
<reference evidence="2" key="1">
    <citation type="journal article" date="2021" name="Nat. Commun.">
        <title>Genetic determinants of endophytism in the Arabidopsis root mycobiome.</title>
        <authorList>
            <person name="Mesny F."/>
            <person name="Miyauchi S."/>
            <person name="Thiergart T."/>
            <person name="Pickel B."/>
            <person name="Atanasova L."/>
            <person name="Karlsson M."/>
            <person name="Huettel B."/>
            <person name="Barry K.W."/>
            <person name="Haridas S."/>
            <person name="Chen C."/>
            <person name="Bauer D."/>
            <person name="Andreopoulos W."/>
            <person name="Pangilinan J."/>
            <person name="LaButti K."/>
            <person name="Riley R."/>
            <person name="Lipzen A."/>
            <person name="Clum A."/>
            <person name="Drula E."/>
            <person name="Henrissat B."/>
            <person name="Kohler A."/>
            <person name="Grigoriev I.V."/>
            <person name="Martin F.M."/>
            <person name="Hacquard S."/>
        </authorList>
    </citation>
    <scope>NUCLEOTIDE SEQUENCE</scope>
    <source>
        <strain evidence="2">MPI-CAGE-AT-0147</strain>
    </source>
</reference>
<feature type="compositionally biased region" description="Polar residues" evidence="1">
    <location>
        <begin position="1047"/>
        <end position="1057"/>
    </location>
</feature>
<feature type="compositionally biased region" description="Basic residues" evidence="1">
    <location>
        <begin position="1214"/>
        <end position="1224"/>
    </location>
</feature>
<sequence>MEAIWEETMEAAEEISAHGQHYFCSDSLLCWIINELLAAVWTCRELVWWNILALYIHRFAKKIHSVGFWMLAFVWLCLRLSADENWLEITHPAERAIFIFSITNPIFEDLHIACILLVKLDFLASVWESRHSLGQLPTAVSNLFTLKVDFEIPVSTAWVQGYIPARSGSLSDAETLQLLAEDAKRQNRGHNSIQSESPGADSSDTGTPSLEVIQNNTWGRRHSGRRLGGLIAIRRNQRCECEPCHCINRAEAPKRKETCDRGTQTDVDYSGRRGWSTNEFLPFKTQPVCPCSPCQCNKINNAPKPLSDDENNSAAPEDAEETDTDAVEEEEPCNETTPGAETTPVTVIPVIDLTDESQPVRENWMARRRIRSTSPLDPRIPTIRYKTRHGREIPEEPEFPDVPEVTNDTQEVANYAPIDNPPSEPKVPTNILHPRASTAASPLPIFQWPTKPEVPESQGDLNVANNSQVLNQPDMFAHLRNSIRTADPPAARPLPIFQWPTSPEVPKSQGGLEVSNGSQVHNQPDIPSVLPGRIRPVEPPASDFMFGFELMPVPQFPELRSRLEAVNDNQAYEHPDMPVLLPDPVPTVNSPEESCVHESRSLSDTDDSLWNGNSSNMPTSAEVESHDIDVSGIKEVADQQDSARHAAQPDYPPGIDYYDIDYTPDFSIIPPLPDSPLDSATREADYFCDPPVLSELPPLPDSPQTPFTSLPIRLRISEMFQSSHKHNSLKDRIINPEDIRGAPDNEGASETKDNEVTVRETTPTAPYEGSDSELSDPDLYGWSDDNLTPPRQTTPIAPYEGSDPELSDPDLYGCSDNDKPDGNEPSGRNPRETTRPVSTVVDFGSYRDGGDNTDGDSGDEAPPNAATTAESRAKISKLDVALDDILGAAEAKARSQDGSGLVPEHESDPEQPYEREGSPMESVHSRESSPMDCDSEGDHSVSDIDMDIPGEALQIADIEMVDSPSTQTQGFGYLDSIFNAAQMMPPFTTLAEEFQQTAQAQCSETFQDSNNGPRFTNMMDQIQGTDHSPSPAQALSSPAQTPIPGLTLTNPPAQSEAQRPDYLPSPEDRVLNILGPFVNSLDPASVPDQSFHNTPMSENIERMEIQVPDTPTDRRPKRDREGMKKVEVVKEEDIGNSVPVFDVNAMRYHACLNQMAPLPTRQPPATETSSEHSEDDDPNDDTEPAPPSPEETKFSHDGPELSKESTQEEIAARPKLKLRPRFHRSQLPNPAAPAGPSQQPNAEIEHEEEQRDPELPNNDTQAGHSQQPDANKEDEEGEGKADEDVKTLPWETQQALMQEEFDRLDSLGVWEIPPDDGPLEPFGLTAHEAHHGFRDPTSPTPAPRPQPNRGESEASRDQQDITPDVGISEEDWKPYEQEFVD</sequence>
<feature type="compositionally biased region" description="Basic and acidic residues" evidence="1">
    <location>
        <begin position="903"/>
        <end position="929"/>
    </location>
</feature>
<feature type="compositionally biased region" description="Polar residues" evidence="1">
    <location>
        <begin position="608"/>
        <end position="619"/>
    </location>
</feature>
<evidence type="ECO:0000256" key="1">
    <source>
        <dbReference type="SAM" id="MobiDB-lite"/>
    </source>
</evidence>
<feature type="compositionally biased region" description="Basic and acidic residues" evidence="1">
    <location>
        <begin position="1350"/>
        <end position="1359"/>
    </location>
</feature>
<feature type="compositionally biased region" description="Basic and acidic residues" evidence="1">
    <location>
        <begin position="1370"/>
        <end position="1381"/>
    </location>
</feature>
<feature type="region of interest" description="Disordered" evidence="1">
    <location>
        <begin position="1018"/>
        <end position="1060"/>
    </location>
</feature>
<feature type="compositionally biased region" description="Acidic residues" evidence="1">
    <location>
        <begin position="1173"/>
        <end position="1183"/>
    </location>
</feature>
<name>A0A9P9JFP2_9HYPO</name>
<feature type="region of interest" description="Disordered" evidence="1">
    <location>
        <begin position="723"/>
        <end position="873"/>
    </location>
</feature>
<feature type="region of interest" description="Disordered" evidence="1">
    <location>
        <begin position="185"/>
        <end position="209"/>
    </location>
</feature>
<feature type="compositionally biased region" description="Polar residues" evidence="1">
    <location>
        <begin position="189"/>
        <end position="209"/>
    </location>
</feature>
<gene>
    <name evidence="2" type="ORF">EDB81DRAFT_880656</name>
</gene>
<dbReference type="OrthoDB" id="10572654at2759"/>
<dbReference type="Proteomes" id="UP000738349">
    <property type="component" value="Unassembled WGS sequence"/>
</dbReference>
<evidence type="ECO:0000313" key="2">
    <source>
        <dbReference type="EMBL" id="KAH7156333.1"/>
    </source>
</evidence>
<comment type="caution">
    <text evidence="2">The sequence shown here is derived from an EMBL/GenBank/DDBJ whole genome shotgun (WGS) entry which is preliminary data.</text>
</comment>
<accession>A0A9P9JFP2</accession>
<evidence type="ECO:0000313" key="3">
    <source>
        <dbReference type="Proteomes" id="UP000738349"/>
    </source>
</evidence>